<evidence type="ECO:0000256" key="1">
    <source>
        <dbReference type="ARBA" id="ARBA00022737"/>
    </source>
</evidence>
<keyword evidence="1" id="KW-0677">Repeat</keyword>
<dbReference type="GO" id="GO:0003723">
    <property type="term" value="F:RNA binding"/>
    <property type="evidence" value="ECO:0007669"/>
    <property type="project" value="UniProtKB-UniRule"/>
</dbReference>
<dbReference type="Pfam" id="PF00076">
    <property type="entry name" value="RRM_1"/>
    <property type="match status" value="2"/>
</dbReference>
<feature type="region of interest" description="Disordered" evidence="6">
    <location>
        <begin position="131"/>
        <end position="177"/>
    </location>
</feature>
<protein>
    <recommendedName>
        <fullName evidence="4">Protein alan shepard</fullName>
    </recommendedName>
</protein>
<dbReference type="AlphaFoldDB" id="A0AAW2HF47"/>
<organism evidence="8">
    <name type="scientific">Menopon gallinae</name>
    <name type="common">poultry shaft louse</name>
    <dbReference type="NCBI Taxonomy" id="328185"/>
    <lineage>
        <taxon>Eukaryota</taxon>
        <taxon>Metazoa</taxon>
        <taxon>Ecdysozoa</taxon>
        <taxon>Arthropoda</taxon>
        <taxon>Hexapoda</taxon>
        <taxon>Insecta</taxon>
        <taxon>Pterygota</taxon>
        <taxon>Neoptera</taxon>
        <taxon>Paraneoptera</taxon>
        <taxon>Psocodea</taxon>
        <taxon>Troctomorpha</taxon>
        <taxon>Phthiraptera</taxon>
        <taxon>Amblycera</taxon>
        <taxon>Menoponidae</taxon>
        <taxon>Menopon</taxon>
    </lineage>
</organism>
<dbReference type="CDD" id="cd12243">
    <property type="entry name" value="RRM1_MSSP"/>
    <property type="match status" value="1"/>
</dbReference>
<keyword evidence="2 5" id="KW-0694">RNA-binding</keyword>
<dbReference type="Gene3D" id="3.30.70.330">
    <property type="match status" value="2"/>
</dbReference>
<feature type="domain" description="RRM" evidence="7">
    <location>
        <begin position="181"/>
        <end position="259"/>
    </location>
</feature>
<accession>A0AAW2HF47</accession>
<dbReference type="FunFam" id="3.30.70.330:FF:000169">
    <property type="entry name" value="protein alan shepard isoform X4"/>
    <property type="match status" value="1"/>
</dbReference>
<dbReference type="SMART" id="SM00360">
    <property type="entry name" value="RRM"/>
    <property type="match status" value="2"/>
</dbReference>
<dbReference type="PROSITE" id="PS50102">
    <property type="entry name" value="RRM"/>
    <property type="match status" value="2"/>
</dbReference>
<proteinExistence type="predicted"/>
<dbReference type="PRINTS" id="PR00961">
    <property type="entry name" value="HUDSXLRNA"/>
</dbReference>
<gene>
    <name evidence="8" type="ORF">PYX00_010256</name>
</gene>
<evidence type="ECO:0000259" key="7">
    <source>
        <dbReference type="PROSITE" id="PS50102"/>
    </source>
</evidence>
<sequence>MQPAVMQAPGLVQAPPAVFNQPYYRTVTPVRPPRPPPTQGYANGTSGPRPTYTNNGNTVIGQPQPASHSHQQQQAVKTPRAPMQANTQGYRAPQPWPPAQQAPAPQTFTTPLRYQSVAPYTTQQFTQHNSYGCRTAASPSNTNSSSSSNTGSQSGTLSTSLSNNVSNTTTNSNSSDQLSKTNLYIRGLSQNTTDKDLVSLCSQYGNIISTKAILDKTTNKCKGYGFVDFESVQAAEGAVRALQSKGIQAQMAKVGIPLHRNAPSQQEQDPTNLYIANLPIHYKENDVDNMLGQYGQVISSRILRDVNGESKGVGFARMESKDKCEQIIQLFNGRPVAGSKEPLLVKFADGGNKKRTLYKNDQRGPWRDASEVATFYFQGAPVSFDPNAMTQNGVTTQHLLPAALSQYGRYGATQAVQGYSLQATSWVPQFVMPHSQADDQYTCQLATPAIHSYKNENAARGISMMSSDPSPVQYGAMIPQLTAHMNALQIGTPGSAYITASPHPYPYYAGPPSTIIHAVPIADVEPASATASPDDNYQAYQQPK</sequence>
<dbReference type="InterPro" id="IPR012677">
    <property type="entry name" value="Nucleotide-bd_a/b_plait_sf"/>
</dbReference>
<feature type="domain" description="RRM" evidence="7">
    <location>
        <begin position="271"/>
        <end position="350"/>
    </location>
</feature>
<feature type="compositionally biased region" description="Low complexity" evidence="6">
    <location>
        <begin position="135"/>
        <end position="175"/>
    </location>
</feature>
<dbReference type="EMBL" id="JARGDH010000005">
    <property type="protein sequence ID" value="KAL0268228.1"/>
    <property type="molecule type" value="Genomic_DNA"/>
</dbReference>
<dbReference type="SUPFAM" id="SSF54928">
    <property type="entry name" value="RNA-binding domain, RBD"/>
    <property type="match status" value="1"/>
</dbReference>
<evidence type="ECO:0000313" key="8">
    <source>
        <dbReference type="EMBL" id="KAL0268228.1"/>
    </source>
</evidence>
<evidence type="ECO:0000256" key="5">
    <source>
        <dbReference type="PROSITE-ProRule" id="PRU00176"/>
    </source>
</evidence>
<feature type="region of interest" description="Disordered" evidence="6">
    <location>
        <begin position="27"/>
        <end position="106"/>
    </location>
</feature>
<evidence type="ECO:0000256" key="6">
    <source>
        <dbReference type="SAM" id="MobiDB-lite"/>
    </source>
</evidence>
<reference evidence="8" key="1">
    <citation type="journal article" date="2024" name="Gigascience">
        <title>Chromosome-level genome of the poultry shaft louse Menopon gallinae provides insight into the host-switching and adaptive evolution of parasitic lice.</title>
        <authorList>
            <person name="Xu Y."/>
            <person name="Ma L."/>
            <person name="Liu S."/>
            <person name="Liang Y."/>
            <person name="Liu Q."/>
            <person name="He Z."/>
            <person name="Tian L."/>
            <person name="Duan Y."/>
            <person name="Cai W."/>
            <person name="Li H."/>
            <person name="Song F."/>
        </authorList>
    </citation>
    <scope>NUCLEOTIDE SEQUENCE</scope>
    <source>
        <strain evidence="8">Cailab_2023a</strain>
    </source>
</reference>
<dbReference type="CDD" id="cd12244">
    <property type="entry name" value="RRM2_MSSP"/>
    <property type="match status" value="1"/>
</dbReference>
<evidence type="ECO:0000256" key="2">
    <source>
        <dbReference type="ARBA" id="ARBA00022884"/>
    </source>
</evidence>
<feature type="compositionally biased region" description="Polar residues" evidence="6">
    <location>
        <begin position="40"/>
        <end position="61"/>
    </location>
</feature>
<dbReference type="InterPro" id="IPR035979">
    <property type="entry name" value="RBD_domain_sf"/>
</dbReference>
<dbReference type="GO" id="GO:1990904">
    <property type="term" value="C:ribonucleoprotein complex"/>
    <property type="evidence" value="ECO:0007669"/>
    <property type="project" value="InterPro"/>
</dbReference>
<dbReference type="PANTHER" id="PTHR24012">
    <property type="entry name" value="RNA BINDING PROTEIN"/>
    <property type="match status" value="1"/>
</dbReference>
<name>A0AAW2HF47_9NEOP</name>
<comment type="caution">
    <text evidence="8">The sequence shown here is derived from an EMBL/GenBank/DDBJ whole genome shotgun (WGS) entry which is preliminary data.</text>
</comment>
<evidence type="ECO:0000256" key="4">
    <source>
        <dbReference type="ARBA" id="ARBA00039536"/>
    </source>
</evidence>
<dbReference type="FunFam" id="3.30.70.330:FF:000012">
    <property type="entry name" value="RNA-binding motif, single-stranded-interacting protein 3 isoform 1"/>
    <property type="match status" value="1"/>
</dbReference>
<dbReference type="InterPro" id="IPR002343">
    <property type="entry name" value="Hud_Sxl_RNA"/>
</dbReference>
<evidence type="ECO:0000256" key="3">
    <source>
        <dbReference type="ARBA" id="ARBA00037469"/>
    </source>
</evidence>
<dbReference type="InterPro" id="IPR000504">
    <property type="entry name" value="RRM_dom"/>
</dbReference>
<feature type="compositionally biased region" description="Low complexity" evidence="6">
    <location>
        <begin position="62"/>
        <end position="75"/>
    </location>
</feature>
<comment type="function">
    <text evidence="3">Has a role in the perception of gravity.</text>
</comment>